<dbReference type="OrthoDB" id="9799036at2"/>
<dbReference type="InterPro" id="IPR050563">
    <property type="entry name" value="4-hydroxybenzoyl-CoA_TE"/>
</dbReference>
<reference evidence="1 2" key="1">
    <citation type="journal article" date="2015" name="PLoS ONE">
        <title>Genome Sequence of Bacillus endophyticus and Analysis of Its Companion Mechanism in the Ketogulonigenium vulgare-Bacillus Strain Consortium.</title>
        <authorList>
            <person name="Jia N."/>
            <person name="Du J."/>
            <person name="Ding M.Z."/>
            <person name="Gao F."/>
            <person name="Yuan Y.J."/>
        </authorList>
    </citation>
    <scope>NUCLEOTIDE SEQUENCE [LARGE SCALE GENOMIC DNA]</scope>
    <source>
        <strain evidence="1 2">Hbe603</strain>
    </source>
</reference>
<accession>A0A0H4KL99</accession>
<dbReference type="Gene3D" id="3.10.129.10">
    <property type="entry name" value="Hotdog Thioesterase"/>
    <property type="match status" value="1"/>
</dbReference>
<dbReference type="KEGG" id="beo:BEH_20935"/>
<dbReference type="AlphaFoldDB" id="A0A1X7CSE0"/>
<dbReference type="SUPFAM" id="SSF54637">
    <property type="entry name" value="Thioesterase/thiol ester dehydrase-isomerase"/>
    <property type="match status" value="1"/>
</dbReference>
<proteinExistence type="predicted"/>
<evidence type="ECO:0000313" key="1">
    <source>
        <dbReference type="EMBL" id="AKO94345.1"/>
    </source>
</evidence>
<dbReference type="PATRIC" id="fig|135735.6.peg.4430"/>
<gene>
    <name evidence="1" type="ORF">BEH_20935</name>
</gene>
<dbReference type="RefSeq" id="WP_040056894.1">
    <property type="nucleotide sequence ID" value="NZ_CP011974.1"/>
</dbReference>
<dbReference type="Proteomes" id="UP000036202">
    <property type="component" value="Chromosome"/>
</dbReference>
<dbReference type="PANTHER" id="PTHR31793">
    <property type="entry name" value="4-HYDROXYBENZOYL-COA THIOESTERASE FAMILY MEMBER"/>
    <property type="match status" value="1"/>
</dbReference>
<dbReference type="GO" id="GO:0047617">
    <property type="term" value="F:fatty acyl-CoA hydrolase activity"/>
    <property type="evidence" value="ECO:0007669"/>
    <property type="project" value="TreeGrafter"/>
</dbReference>
<evidence type="ECO:0000313" key="2">
    <source>
        <dbReference type="Proteomes" id="UP000036202"/>
    </source>
</evidence>
<accession>A0A1X7CSE0</accession>
<dbReference type="InterPro" id="IPR029069">
    <property type="entry name" value="HotDog_dom_sf"/>
</dbReference>
<dbReference type="GeneID" id="93699691"/>
<keyword evidence="2" id="KW-1185">Reference proteome</keyword>
<reference evidence="2" key="2">
    <citation type="submission" date="2015-06" db="EMBL/GenBank/DDBJ databases">
        <title>Genome Sequence of Bacillus endophyticus and Analysis of its Companion Mechanism in the Ketogulonigenium vulgare-Bacillus strain Consortium.</title>
        <authorList>
            <person name="Jia N."/>
            <person name="Du J."/>
            <person name="Ding M.-Z."/>
            <person name="Gao F."/>
            <person name="Yuan Y.-J."/>
        </authorList>
    </citation>
    <scope>NUCLEOTIDE SEQUENCE [LARGE SCALE GENOMIC DNA]</scope>
    <source>
        <strain evidence="2">Hbe603</strain>
    </source>
</reference>
<sequence>MKKPDYINNIETWKHDFTFNREIRVRFCETDMFGHMNNTVPFLYFEEARTAFFQHIGFMEIWKKSDSETMPVVADLQCDFVQQVFFGEVLRVKTKIEHTGRSSVDLHYVGINEKEEICFTGRGALVQVSKRTGKSVPWTEEQLEKLKPYQSKKSE</sequence>
<dbReference type="PANTHER" id="PTHR31793:SF24">
    <property type="entry name" value="LONG-CHAIN ACYL-COA THIOESTERASE FADM"/>
    <property type="match status" value="1"/>
</dbReference>
<dbReference type="EMBL" id="CP011974">
    <property type="protein sequence ID" value="AKO94345.1"/>
    <property type="molecule type" value="Genomic_DNA"/>
</dbReference>
<dbReference type="Pfam" id="PF13279">
    <property type="entry name" value="4HBT_2"/>
    <property type="match status" value="1"/>
</dbReference>
<protein>
    <submittedName>
        <fullName evidence="1">Uncharacterized protein</fullName>
    </submittedName>
</protein>
<dbReference type="CDD" id="cd00586">
    <property type="entry name" value="4HBT"/>
    <property type="match status" value="1"/>
</dbReference>
<organism evidence="1 2">
    <name type="scientific">Priestia filamentosa</name>
    <dbReference type="NCBI Taxonomy" id="1402861"/>
    <lineage>
        <taxon>Bacteria</taxon>
        <taxon>Bacillati</taxon>
        <taxon>Bacillota</taxon>
        <taxon>Bacilli</taxon>
        <taxon>Bacillales</taxon>
        <taxon>Bacillaceae</taxon>
        <taxon>Priestia</taxon>
    </lineage>
</organism>
<name>A0A1X7CSE0_9BACI</name>